<protein>
    <submittedName>
        <fullName evidence="2">Lysophospholipase</fullName>
    </submittedName>
</protein>
<sequence length="309" mass="33599">MQLVRDAFIDALTKLEVFRVKGPDDLTIRAAFLPYLGKQPRGSIILAPGRSEYIEKYAETLAALQTRGFNVLVVDHRGQGWSDRLGANQYAGHMDSFAKAGIHLNCAIEAVSDRLTGKKIVLSHSMGGCISLEALLSGTISNIVGAAFCAPMWGLIGPPVMGVIAQTLVALGLGKHVAPTLPKVWHPEPFEANPLTHDQKRFARNNALFLAEPCLQLAGPTNGWINQALKTLASFTPERLATLAIPILVVSAQAEALVDNHAHVRVVSQLPHAQLHIVPGAKHELMQEIDALQQQFWGHFDTWVETVLT</sequence>
<dbReference type="Pfam" id="PF12146">
    <property type="entry name" value="Hydrolase_4"/>
    <property type="match status" value="1"/>
</dbReference>
<dbReference type="SUPFAM" id="SSF53474">
    <property type="entry name" value="alpha/beta-Hydrolases"/>
    <property type="match status" value="1"/>
</dbReference>
<proteinExistence type="predicted"/>
<evidence type="ECO:0000313" key="2">
    <source>
        <dbReference type="EMBL" id="GIU66662.1"/>
    </source>
</evidence>
<dbReference type="InterPro" id="IPR051044">
    <property type="entry name" value="MAG_DAG_Lipase"/>
</dbReference>
<dbReference type="Gene3D" id="3.40.50.1820">
    <property type="entry name" value="alpha/beta hydrolase"/>
    <property type="match status" value="1"/>
</dbReference>
<dbReference type="EMBL" id="BPFZ01000004">
    <property type="protein sequence ID" value="GIU66662.1"/>
    <property type="molecule type" value="Genomic_DNA"/>
</dbReference>
<dbReference type="RefSeq" id="WP_284359275.1">
    <property type="nucleotide sequence ID" value="NZ_BPFZ01000004.1"/>
</dbReference>
<keyword evidence="3" id="KW-1185">Reference proteome</keyword>
<reference evidence="2" key="1">
    <citation type="submission" date="2021-05" db="EMBL/GenBank/DDBJ databases">
        <authorList>
            <person name="Tanabe Y."/>
        </authorList>
    </citation>
    <scope>NUCLEOTIDE SEQUENCE</scope>
    <source>
        <strain evidence="2">BOTRYCO-1</strain>
    </source>
</reference>
<organism evidence="2 3">
    <name type="scientific">Candidatus Phycosocius spiralis</name>
    <dbReference type="NCBI Taxonomy" id="2815099"/>
    <lineage>
        <taxon>Bacteria</taxon>
        <taxon>Pseudomonadati</taxon>
        <taxon>Pseudomonadota</taxon>
        <taxon>Alphaproteobacteria</taxon>
        <taxon>Caulobacterales</taxon>
        <taxon>Caulobacterales incertae sedis</taxon>
        <taxon>Candidatus Phycosocius</taxon>
    </lineage>
</organism>
<evidence type="ECO:0000259" key="1">
    <source>
        <dbReference type="Pfam" id="PF12146"/>
    </source>
</evidence>
<dbReference type="InterPro" id="IPR022742">
    <property type="entry name" value="Hydrolase_4"/>
</dbReference>
<evidence type="ECO:0000313" key="3">
    <source>
        <dbReference type="Proteomes" id="UP001161064"/>
    </source>
</evidence>
<gene>
    <name evidence="2" type="ORF">PsB1_0816</name>
</gene>
<dbReference type="PANTHER" id="PTHR11614">
    <property type="entry name" value="PHOSPHOLIPASE-RELATED"/>
    <property type="match status" value="1"/>
</dbReference>
<reference evidence="2" key="2">
    <citation type="journal article" date="2023" name="ISME Commun">
        <title>Characterization of a bloom-associated alphaproteobacterial lineage, 'Candidatus Phycosocius': insights into freshwater algal-bacterial interactions.</title>
        <authorList>
            <person name="Tanabe Y."/>
            <person name="Yamaguchi H."/>
            <person name="Yoshida M."/>
            <person name="Kai A."/>
            <person name="Okazaki Y."/>
        </authorList>
    </citation>
    <scope>NUCLEOTIDE SEQUENCE</scope>
    <source>
        <strain evidence="2">BOTRYCO-1</strain>
    </source>
</reference>
<feature type="domain" description="Serine aminopeptidase S33" evidence="1">
    <location>
        <begin position="39"/>
        <end position="290"/>
    </location>
</feature>
<dbReference type="InterPro" id="IPR029058">
    <property type="entry name" value="AB_hydrolase_fold"/>
</dbReference>
<comment type="caution">
    <text evidence="2">The sequence shown here is derived from an EMBL/GenBank/DDBJ whole genome shotgun (WGS) entry which is preliminary data.</text>
</comment>
<dbReference type="Proteomes" id="UP001161064">
    <property type="component" value="Unassembled WGS sequence"/>
</dbReference>
<accession>A0ABQ4PUG1</accession>
<name>A0ABQ4PUG1_9PROT</name>